<keyword evidence="3" id="KW-1185">Reference proteome</keyword>
<evidence type="ECO:0000313" key="3">
    <source>
        <dbReference type="Proteomes" id="UP000289775"/>
    </source>
</evidence>
<organism evidence="2 3">
    <name type="scientific">Flavobacterium beibuense</name>
    <dbReference type="NCBI Taxonomy" id="657326"/>
    <lineage>
        <taxon>Bacteria</taxon>
        <taxon>Pseudomonadati</taxon>
        <taxon>Bacteroidota</taxon>
        <taxon>Flavobacteriia</taxon>
        <taxon>Flavobacteriales</taxon>
        <taxon>Flavobacteriaceae</taxon>
        <taxon>Flavobacterium</taxon>
    </lineage>
</organism>
<evidence type="ECO:0000256" key="1">
    <source>
        <dbReference type="SAM" id="SignalP"/>
    </source>
</evidence>
<dbReference type="AlphaFoldDB" id="A0A444W6I8"/>
<keyword evidence="1" id="KW-0732">Signal</keyword>
<dbReference type="SUPFAM" id="SSF53474">
    <property type="entry name" value="alpha/beta-Hydrolases"/>
    <property type="match status" value="1"/>
</dbReference>
<dbReference type="Pfam" id="PF00756">
    <property type="entry name" value="Esterase"/>
    <property type="match status" value="1"/>
</dbReference>
<dbReference type="Proteomes" id="UP000289775">
    <property type="component" value="Unassembled WGS sequence"/>
</dbReference>
<protein>
    <submittedName>
        <fullName evidence="2">Putative esterase</fullName>
    </submittedName>
</protein>
<dbReference type="InterPro" id="IPR050583">
    <property type="entry name" value="Mycobacterial_A85_antigen"/>
</dbReference>
<feature type="signal peptide" evidence="1">
    <location>
        <begin position="1"/>
        <end position="19"/>
    </location>
</feature>
<dbReference type="InterPro" id="IPR029058">
    <property type="entry name" value="AB_hydrolase_fold"/>
</dbReference>
<proteinExistence type="predicted"/>
<accession>A0A444W6I8</accession>
<sequence length="383" mass="44651">MKFRLIAFLVLFFSVSGFGQQTDTLTFYSEAFKGERSIYVKTPAQYKYGSESVRLPVIYVLDGQHEWFVNPMLNDIEYLQYTHEIPQAIIVVIPLTDRIQECGIDNLEAILPLHTFITEEINEEIKQYHPGNYRVIVGHSFSASFALYSYFHAPEFYSAVMAHSPYDSLEKLVTAMDKNEGINKSDIFISIGSIAEVKDYNHRKKYDELKAKYPSFFKAVNLFEADDSTHNAVPITAGPTFFTKAFFNFSARFASIAKVDREYKIIEKPLTVKEEEEKMLKASMLRDYFYAPEIAEINGMASRYLASGYNYHAIRLYETGVKYYPNYYEFYLSLYQLLEPIDVKRAKPNLEKAELLLQQMEPRTEDNLKLLQEIKEIRNKKRW</sequence>
<feature type="chain" id="PRO_5019045451" evidence="1">
    <location>
        <begin position="20"/>
        <end position="383"/>
    </location>
</feature>
<dbReference type="PANTHER" id="PTHR48098">
    <property type="entry name" value="ENTEROCHELIN ESTERASE-RELATED"/>
    <property type="match status" value="1"/>
</dbReference>
<dbReference type="PANTHER" id="PTHR48098:SF3">
    <property type="entry name" value="IRON(III) ENTEROBACTIN ESTERASE"/>
    <property type="match status" value="1"/>
</dbReference>
<dbReference type="OrthoDB" id="9784036at2"/>
<dbReference type="RefSeq" id="WP_129752183.1">
    <property type="nucleotide sequence ID" value="NZ_JUIW01000011.1"/>
</dbReference>
<evidence type="ECO:0000313" key="2">
    <source>
        <dbReference type="EMBL" id="RYJ41362.1"/>
    </source>
</evidence>
<gene>
    <name evidence="2" type="ORF">NU09_3105</name>
</gene>
<dbReference type="InterPro" id="IPR000801">
    <property type="entry name" value="Esterase-like"/>
</dbReference>
<name>A0A444W6I8_9FLAO</name>
<comment type="caution">
    <text evidence="2">The sequence shown here is derived from an EMBL/GenBank/DDBJ whole genome shotgun (WGS) entry which is preliminary data.</text>
</comment>
<reference evidence="2 3" key="1">
    <citation type="submission" date="2014-12" db="EMBL/GenBank/DDBJ databases">
        <title>Genome sequence of Flavobacterium beibuense RSKm HC5.</title>
        <authorList>
            <person name="Kim J.F."/>
            <person name="Song J.Y."/>
            <person name="Kwak M.-J."/>
            <person name="Lee S.-W."/>
        </authorList>
    </citation>
    <scope>NUCLEOTIDE SEQUENCE [LARGE SCALE GENOMIC DNA]</scope>
    <source>
        <strain evidence="2 3">RSKm HC5</strain>
    </source>
</reference>
<dbReference type="EMBL" id="JUIW01000011">
    <property type="protein sequence ID" value="RYJ41362.1"/>
    <property type="molecule type" value="Genomic_DNA"/>
</dbReference>
<dbReference type="Gene3D" id="3.40.50.1820">
    <property type="entry name" value="alpha/beta hydrolase"/>
    <property type="match status" value="1"/>
</dbReference>